<dbReference type="EMBL" id="BMAR01000028">
    <property type="protein sequence ID" value="GFR49149.1"/>
    <property type="molecule type" value="Genomic_DNA"/>
</dbReference>
<dbReference type="SMART" id="SM00332">
    <property type="entry name" value="PP2Cc"/>
    <property type="match status" value="1"/>
</dbReference>
<evidence type="ECO:0000313" key="3">
    <source>
        <dbReference type="Proteomes" id="UP001054857"/>
    </source>
</evidence>
<dbReference type="SUPFAM" id="SSF81606">
    <property type="entry name" value="PP2C-like"/>
    <property type="match status" value="1"/>
</dbReference>
<dbReference type="Proteomes" id="UP001054857">
    <property type="component" value="Unassembled WGS sequence"/>
</dbReference>
<dbReference type="InterPro" id="IPR001932">
    <property type="entry name" value="PPM-type_phosphatase-like_dom"/>
</dbReference>
<organism evidence="2 3">
    <name type="scientific">Astrephomene gubernaculifera</name>
    <dbReference type="NCBI Taxonomy" id="47775"/>
    <lineage>
        <taxon>Eukaryota</taxon>
        <taxon>Viridiplantae</taxon>
        <taxon>Chlorophyta</taxon>
        <taxon>core chlorophytes</taxon>
        <taxon>Chlorophyceae</taxon>
        <taxon>CS clade</taxon>
        <taxon>Chlamydomonadales</taxon>
        <taxon>Astrephomenaceae</taxon>
        <taxon>Astrephomene</taxon>
    </lineage>
</organism>
<dbReference type="InterPro" id="IPR036457">
    <property type="entry name" value="PPM-type-like_dom_sf"/>
</dbReference>
<gene>
    <name evidence="2" type="ORF">Agub_g11167</name>
</gene>
<reference evidence="2 3" key="1">
    <citation type="journal article" date="2021" name="Sci. Rep.">
        <title>Genome sequencing of the multicellular alga Astrephomene provides insights into convergent evolution of germ-soma differentiation.</title>
        <authorList>
            <person name="Yamashita S."/>
            <person name="Yamamoto K."/>
            <person name="Matsuzaki R."/>
            <person name="Suzuki S."/>
            <person name="Yamaguchi H."/>
            <person name="Hirooka S."/>
            <person name="Minakuchi Y."/>
            <person name="Miyagishima S."/>
            <person name="Kawachi M."/>
            <person name="Toyoda A."/>
            <person name="Nozaki H."/>
        </authorList>
    </citation>
    <scope>NUCLEOTIDE SEQUENCE [LARGE SCALE GENOMIC DNA]</scope>
    <source>
        <strain evidence="2 3">NIES-4017</strain>
    </source>
</reference>
<dbReference type="AlphaFoldDB" id="A0AAD3DY05"/>
<dbReference type="GO" id="GO:0004722">
    <property type="term" value="F:protein serine/threonine phosphatase activity"/>
    <property type="evidence" value="ECO:0007669"/>
    <property type="project" value="InterPro"/>
</dbReference>
<dbReference type="CDD" id="cd00143">
    <property type="entry name" value="PP2Cc"/>
    <property type="match status" value="1"/>
</dbReference>
<dbReference type="Pfam" id="PF00481">
    <property type="entry name" value="PP2C"/>
    <property type="match status" value="1"/>
</dbReference>
<dbReference type="PANTHER" id="PTHR47992">
    <property type="entry name" value="PROTEIN PHOSPHATASE"/>
    <property type="match status" value="1"/>
</dbReference>
<evidence type="ECO:0000313" key="2">
    <source>
        <dbReference type="EMBL" id="GFR49149.1"/>
    </source>
</evidence>
<protein>
    <recommendedName>
        <fullName evidence="1">PPM-type phosphatase domain-containing protein</fullName>
    </recommendedName>
</protein>
<dbReference type="PROSITE" id="PS51746">
    <property type="entry name" value="PPM_2"/>
    <property type="match status" value="1"/>
</dbReference>
<name>A0AAD3DY05_9CHLO</name>
<proteinExistence type="predicted"/>
<evidence type="ECO:0000259" key="1">
    <source>
        <dbReference type="PROSITE" id="PS51746"/>
    </source>
</evidence>
<comment type="caution">
    <text evidence="2">The sequence shown here is derived from an EMBL/GenBank/DDBJ whole genome shotgun (WGS) entry which is preliminary data.</text>
</comment>
<accession>A0AAD3DY05</accession>
<keyword evidence="3" id="KW-1185">Reference proteome</keyword>
<sequence>MAFAQQTVFRTGARPRCIRTNATAKQVVTAAPARIVVKGTGAYTVKGTTRKVNEDRYDVKIAAPGDVGEPFAWAGVYDGHGGFAVAEWLKNKLFGVVEKEWANGYKPEFSITEAFLAADRQLLSAGSGFLGMGERGVGGSKCGATAATALLFPAPDATTRLLTANVGDARNVLIRGGQPLQLSEDHVPDREEERARIESMNPNRKLPLVRYVGGTWRVGGLLALSRAFGDAYMKGSLQFEGLPAGSDGYSSGFGVIAEPYTTLTPLTAEDSWLVVASDGLFSEEARGGGGGLDNAGLAEVLAAVRPGADLDAVAAALGAAAVKVGSTDDVTVVVMRLGTA</sequence>
<dbReference type="Gene3D" id="3.60.40.10">
    <property type="entry name" value="PPM-type phosphatase domain"/>
    <property type="match status" value="1"/>
</dbReference>
<feature type="domain" description="PPM-type phosphatase" evidence="1">
    <location>
        <begin position="39"/>
        <end position="337"/>
    </location>
</feature>
<dbReference type="InterPro" id="IPR015655">
    <property type="entry name" value="PP2C"/>
</dbReference>